<dbReference type="GO" id="GO:0005829">
    <property type="term" value="C:cytosol"/>
    <property type="evidence" value="ECO:0007669"/>
    <property type="project" value="TreeGrafter"/>
</dbReference>
<reference evidence="6 7" key="3">
    <citation type="journal article" date="2008" name="FEMS Microbiol. Ecol.">
        <title>Identification and characterization of genes underlying chitinolysis in Collimonas fungivorans Ter331.</title>
        <authorList>
            <person name="Fritsche K."/>
            <person name="de Boer W."/>
            <person name="Gerards S."/>
            <person name="van den Berg M."/>
            <person name="van Veen J.A."/>
            <person name="Leveau J.H."/>
        </authorList>
    </citation>
    <scope>NUCLEOTIDE SEQUENCE [LARGE SCALE GENOMIC DNA]</scope>
    <source>
        <strain evidence="6 7">Ter331</strain>
    </source>
</reference>
<organism evidence="6 7">
    <name type="scientific">Collimonas fungivorans (strain Ter331)</name>
    <dbReference type="NCBI Taxonomy" id="1005048"/>
    <lineage>
        <taxon>Bacteria</taxon>
        <taxon>Pseudomonadati</taxon>
        <taxon>Pseudomonadota</taxon>
        <taxon>Betaproteobacteria</taxon>
        <taxon>Burkholderiales</taxon>
        <taxon>Oxalobacteraceae</taxon>
        <taxon>Collimonas</taxon>
    </lineage>
</organism>
<dbReference type="PANTHER" id="PTHR30419:SF8">
    <property type="entry name" value="NITROGEN ASSIMILATION TRANSCRIPTIONAL ACTIVATOR-RELATED"/>
    <property type="match status" value="1"/>
</dbReference>
<gene>
    <name evidence="6" type="primary">ybhD</name>
    <name evidence="6" type="ordered locus">CFU_2649</name>
</gene>
<keyword evidence="4" id="KW-0804">Transcription</keyword>
<protein>
    <submittedName>
        <fullName evidence="6">LysR family transcriptional regulator</fullName>
    </submittedName>
</protein>
<reference evidence="6 7" key="5">
    <citation type="journal article" date="2011" name="ISME J.">
        <title>Dual transcriptional profiling of a bacterial/fungal confrontation: Collimonas fungivorans versus Aspergillus niger.</title>
        <authorList>
            <person name="Mela F."/>
            <person name="Fritsche K."/>
            <person name="de Boer W."/>
            <person name="van Veen J.A."/>
            <person name="de Graaff L.H."/>
            <person name="van den Berg M."/>
            <person name="Leveau J.H."/>
        </authorList>
    </citation>
    <scope>NUCLEOTIDE SEQUENCE [LARGE SCALE GENOMIC DNA]</scope>
    <source>
        <strain evidence="6 7">Ter331</strain>
    </source>
</reference>
<dbReference type="InterPro" id="IPR036388">
    <property type="entry name" value="WH-like_DNA-bd_sf"/>
</dbReference>
<dbReference type="Proteomes" id="UP000008392">
    <property type="component" value="Chromosome"/>
</dbReference>
<dbReference type="KEGG" id="cfu:CFU_2649"/>
<reference evidence="6 7" key="4">
    <citation type="journal article" date="2010" name="Environ. Microbiol.">
        <title>The bacterial genus Collimonas: mycophagy, weathering and other adaptive solutions to life in oligotrophic soil environments.</title>
        <authorList>
            <person name="Leveau J.H."/>
            <person name="Uroz S."/>
            <person name="de Boer W."/>
        </authorList>
    </citation>
    <scope>NUCLEOTIDE SEQUENCE [LARGE SCALE GENOMIC DNA]</scope>
    <source>
        <strain evidence="6 7">Ter331</strain>
    </source>
</reference>
<accession>G0ACC1</accession>
<dbReference type="Pfam" id="PF03466">
    <property type="entry name" value="LysR_substrate"/>
    <property type="match status" value="1"/>
</dbReference>
<dbReference type="GO" id="GO:0003677">
    <property type="term" value="F:DNA binding"/>
    <property type="evidence" value="ECO:0007669"/>
    <property type="project" value="UniProtKB-KW"/>
</dbReference>
<evidence type="ECO:0000256" key="2">
    <source>
        <dbReference type="ARBA" id="ARBA00023015"/>
    </source>
</evidence>
<evidence type="ECO:0000256" key="3">
    <source>
        <dbReference type="ARBA" id="ARBA00023125"/>
    </source>
</evidence>
<reference evidence="6 7" key="2">
    <citation type="journal article" date="2006" name="J. Microbiol. Methods">
        <title>Genomic flank-sequencing of plasposon insertion sites for rapid identification of functional genes.</title>
        <authorList>
            <person name="Leveau J.H."/>
            <person name="Gerards S."/>
            <person name="Fritsche K."/>
            <person name="Zondag G."/>
            <person name="van Veen J.A."/>
        </authorList>
    </citation>
    <scope>NUCLEOTIDE SEQUENCE [LARGE SCALE GENOMIC DNA]</scope>
    <source>
        <strain evidence="6 7">Ter331</strain>
    </source>
</reference>
<name>G0ACC1_COLFT</name>
<dbReference type="PROSITE" id="PS50931">
    <property type="entry name" value="HTH_LYSR"/>
    <property type="match status" value="1"/>
</dbReference>
<dbReference type="Gene3D" id="3.40.190.290">
    <property type="match status" value="1"/>
</dbReference>
<dbReference type="PANTHER" id="PTHR30419">
    <property type="entry name" value="HTH-TYPE TRANSCRIPTIONAL REGULATOR YBHD"/>
    <property type="match status" value="1"/>
</dbReference>
<dbReference type="EMBL" id="CP002745">
    <property type="protein sequence ID" value="AEK62476.1"/>
    <property type="molecule type" value="Genomic_DNA"/>
</dbReference>
<reference evidence="7" key="6">
    <citation type="submission" date="2011-05" db="EMBL/GenBank/DDBJ databases">
        <title>Complete sequence of Collimonas fungivorans Ter331.</title>
        <authorList>
            <person name="Leveau J.H."/>
        </authorList>
    </citation>
    <scope>NUCLEOTIDE SEQUENCE [LARGE SCALE GENOMIC DNA]</scope>
    <source>
        <strain evidence="7">Ter331</strain>
    </source>
</reference>
<comment type="similarity">
    <text evidence="1">Belongs to the LysR transcriptional regulatory family.</text>
</comment>
<dbReference type="InterPro" id="IPR050950">
    <property type="entry name" value="HTH-type_LysR_regulators"/>
</dbReference>
<evidence type="ECO:0000256" key="4">
    <source>
        <dbReference type="ARBA" id="ARBA00023163"/>
    </source>
</evidence>
<dbReference type="InterPro" id="IPR000847">
    <property type="entry name" value="LysR_HTH_N"/>
</dbReference>
<feature type="domain" description="HTH lysR-type" evidence="5">
    <location>
        <begin position="12"/>
        <end position="69"/>
    </location>
</feature>
<dbReference type="HOGENOM" id="CLU_039613_6_0_4"/>
<dbReference type="AlphaFoldDB" id="G0ACC1"/>
<dbReference type="InterPro" id="IPR005119">
    <property type="entry name" value="LysR_subst-bd"/>
</dbReference>
<dbReference type="GO" id="GO:0003700">
    <property type="term" value="F:DNA-binding transcription factor activity"/>
    <property type="evidence" value="ECO:0007669"/>
    <property type="project" value="InterPro"/>
</dbReference>
<dbReference type="SUPFAM" id="SSF53850">
    <property type="entry name" value="Periplasmic binding protein-like II"/>
    <property type="match status" value="1"/>
</dbReference>
<evidence type="ECO:0000259" key="5">
    <source>
        <dbReference type="PROSITE" id="PS50931"/>
    </source>
</evidence>
<keyword evidence="2" id="KW-0805">Transcription regulation</keyword>
<keyword evidence="7" id="KW-1185">Reference proteome</keyword>
<dbReference type="Pfam" id="PF00126">
    <property type="entry name" value="HTH_1"/>
    <property type="match status" value="1"/>
</dbReference>
<dbReference type="Gene3D" id="1.10.10.10">
    <property type="entry name" value="Winged helix-like DNA-binding domain superfamily/Winged helix DNA-binding domain"/>
    <property type="match status" value="1"/>
</dbReference>
<evidence type="ECO:0000313" key="6">
    <source>
        <dbReference type="EMBL" id="AEK62476.1"/>
    </source>
</evidence>
<dbReference type="STRING" id="1005048.CFU_2649"/>
<keyword evidence="3" id="KW-0238">DNA-binding</keyword>
<dbReference type="FunFam" id="1.10.10.10:FF:000001">
    <property type="entry name" value="LysR family transcriptional regulator"/>
    <property type="match status" value="1"/>
</dbReference>
<dbReference type="SUPFAM" id="SSF46785">
    <property type="entry name" value="Winged helix' DNA-binding domain"/>
    <property type="match status" value="1"/>
</dbReference>
<dbReference type="InterPro" id="IPR036390">
    <property type="entry name" value="WH_DNA-bd_sf"/>
</dbReference>
<dbReference type="eggNOG" id="COG0583">
    <property type="taxonomic scope" value="Bacteria"/>
</dbReference>
<sequence>MSKVSIMYRLRFDLSDLQAMVAVVEQGGFRAAALALNISQPALSRRIGKLEDALNVKLFERTTRRVALTLVGREFFAKAVEILDGVETSLHNISDISYTHFGQITVACVPSIAHNFLAPILQRFNAQFPSIRIRIVDEGAHEVLNNVARGDSDFGINFLGTQEQGIDFEPIMRESFVMACLPGHPLARRRAVGWQDIGKYPYMTVAKSSGNRMMLDMAMAPSEKQPASFIEVRHVSTLLEMVKAGLGIAVVPQLAMPSDHLSVLRAIPLKEPAITRTLGIIRRSGRVFSPAAQNLYEMLKEASACTPTA</sequence>
<dbReference type="PRINTS" id="PR00039">
    <property type="entry name" value="HTHLYSR"/>
</dbReference>
<reference evidence="6 7" key="1">
    <citation type="journal article" date="2004" name="Environ. Microbiol.">
        <title>Phylogeny-function analysis of (meta)genomic libraries: screening for expression of ribosomal RNA genes by large-insert library fluorescent in situ hybridization (LIL-FISH).</title>
        <authorList>
            <person name="Leveau J.H."/>
            <person name="Gerards S."/>
            <person name="de Boer W."/>
            <person name="van Veen J.A."/>
        </authorList>
    </citation>
    <scope>NUCLEOTIDE SEQUENCE [LARGE SCALE GENOMIC DNA]</scope>
    <source>
        <strain evidence="6 7">Ter331</strain>
    </source>
</reference>
<dbReference type="CDD" id="cd08440">
    <property type="entry name" value="PBP2_LTTR_like_4"/>
    <property type="match status" value="1"/>
</dbReference>
<evidence type="ECO:0000256" key="1">
    <source>
        <dbReference type="ARBA" id="ARBA00009437"/>
    </source>
</evidence>
<evidence type="ECO:0000313" key="7">
    <source>
        <dbReference type="Proteomes" id="UP000008392"/>
    </source>
</evidence>
<proteinExistence type="inferred from homology"/>